<evidence type="ECO:0000313" key="3">
    <source>
        <dbReference type="EMBL" id="AOS63482.1"/>
    </source>
</evidence>
<dbReference type="KEGG" id="ahm:TL08_13340"/>
<dbReference type="InterPro" id="IPR016181">
    <property type="entry name" value="Acyl_CoA_acyltransferase"/>
</dbReference>
<organism evidence="3 4">
    <name type="scientific">Actinoalloteichus hymeniacidonis</name>
    <dbReference type="NCBI Taxonomy" id="340345"/>
    <lineage>
        <taxon>Bacteria</taxon>
        <taxon>Bacillati</taxon>
        <taxon>Actinomycetota</taxon>
        <taxon>Actinomycetes</taxon>
        <taxon>Pseudonocardiales</taxon>
        <taxon>Pseudonocardiaceae</taxon>
        <taxon>Actinoalloteichus</taxon>
    </lineage>
</organism>
<proteinExistence type="predicted"/>
<dbReference type="EMBL" id="CP014859">
    <property type="protein sequence ID" value="AOS63482.1"/>
    <property type="molecule type" value="Genomic_DNA"/>
</dbReference>
<dbReference type="Pfam" id="PF13302">
    <property type="entry name" value="Acetyltransf_3"/>
    <property type="match status" value="1"/>
</dbReference>
<evidence type="ECO:0000313" key="4">
    <source>
        <dbReference type="Proteomes" id="UP000095210"/>
    </source>
</evidence>
<dbReference type="PANTHER" id="PTHR43792">
    <property type="entry name" value="GNAT FAMILY, PUTATIVE (AFU_ORTHOLOGUE AFUA_3G00765)-RELATED-RELATED"/>
    <property type="match status" value="1"/>
</dbReference>
<dbReference type="Gene3D" id="3.40.630.30">
    <property type="match status" value="1"/>
</dbReference>
<feature type="domain" description="N-acetyltransferase" evidence="2">
    <location>
        <begin position="14"/>
        <end position="182"/>
    </location>
</feature>
<dbReference type="AlphaFoldDB" id="A0AAC9MYY2"/>
<evidence type="ECO:0000259" key="2">
    <source>
        <dbReference type="PROSITE" id="PS51186"/>
    </source>
</evidence>
<dbReference type="Proteomes" id="UP000095210">
    <property type="component" value="Chromosome"/>
</dbReference>
<keyword evidence="4" id="KW-1185">Reference proteome</keyword>
<feature type="region of interest" description="Disordered" evidence="1">
    <location>
        <begin position="175"/>
        <end position="194"/>
    </location>
</feature>
<evidence type="ECO:0000256" key="1">
    <source>
        <dbReference type="SAM" id="MobiDB-lite"/>
    </source>
</evidence>
<name>A0AAC9MYY2_9PSEU</name>
<reference evidence="4" key="1">
    <citation type="submission" date="2016-03" db="EMBL/GenBank/DDBJ databases">
        <title>Complete genome sequence of the type strain Actinoalloteichus hymeniacidonis DSM 45092.</title>
        <authorList>
            <person name="Schaffert L."/>
            <person name="Albersmeier A."/>
            <person name="Winkler A."/>
            <person name="Kalinowski J."/>
            <person name="Zotchev S."/>
            <person name="Ruckert C."/>
        </authorList>
    </citation>
    <scope>NUCLEOTIDE SEQUENCE [LARGE SCALE GENOMIC DNA]</scope>
    <source>
        <strain evidence="4">HPA177(T) (DSM 45092(T))</strain>
    </source>
</reference>
<dbReference type="PANTHER" id="PTHR43792:SF16">
    <property type="entry name" value="N-ACETYLTRANSFERASE DOMAIN-CONTAINING PROTEIN"/>
    <property type="match status" value="1"/>
</dbReference>
<protein>
    <submittedName>
        <fullName evidence="3">Acetyltransferase, ribosomal protein N-acetylase</fullName>
    </submittedName>
</protein>
<gene>
    <name evidence="3" type="ORF">TL08_13340</name>
</gene>
<dbReference type="PROSITE" id="PS51186">
    <property type="entry name" value="GNAT"/>
    <property type="match status" value="1"/>
</dbReference>
<accession>A0AAC9MYY2</accession>
<dbReference type="GO" id="GO:0016747">
    <property type="term" value="F:acyltransferase activity, transferring groups other than amino-acyl groups"/>
    <property type="evidence" value="ECO:0007669"/>
    <property type="project" value="InterPro"/>
</dbReference>
<keyword evidence="3" id="KW-0687">Ribonucleoprotein</keyword>
<dbReference type="InterPro" id="IPR051531">
    <property type="entry name" value="N-acetyltransferase"/>
</dbReference>
<keyword evidence="3" id="KW-0689">Ribosomal protein</keyword>
<sequence>MTADDSMSISTARLVLRRLTEADVDLLTALDAEPEVMRFLTGGKPTPREVMRDERLPAMLAASAHDEILGFWAAFTRRGGDFIGWFELCPTASVGEAELGYRLHVRAWGQGYATEGAVELLRRGFDTAGLERVFATTMAVNLASRRVLERAGLTPVGIRHEVFDDPIEGTEHGEADYAVTRQEWNGPVSRPTAG</sequence>
<dbReference type="RefSeq" id="WP_236750795.1">
    <property type="nucleotide sequence ID" value="NZ_CP014859.1"/>
</dbReference>
<dbReference type="SUPFAM" id="SSF55729">
    <property type="entry name" value="Acyl-CoA N-acyltransferases (Nat)"/>
    <property type="match status" value="1"/>
</dbReference>
<dbReference type="GO" id="GO:0005840">
    <property type="term" value="C:ribosome"/>
    <property type="evidence" value="ECO:0007669"/>
    <property type="project" value="UniProtKB-KW"/>
</dbReference>
<dbReference type="InterPro" id="IPR000182">
    <property type="entry name" value="GNAT_dom"/>
</dbReference>